<dbReference type="PANTHER" id="PTHR43355:SF2">
    <property type="entry name" value="FLAVIN REDUCTASE (NADPH)"/>
    <property type="match status" value="1"/>
</dbReference>
<gene>
    <name evidence="3" type="ORF">ACFO0K_05365</name>
</gene>
<dbReference type="RefSeq" id="WP_344228945.1">
    <property type="nucleotide sequence ID" value="NZ_BAAALH010000002.1"/>
</dbReference>
<dbReference type="SUPFAM" id="SSF51735">
    <property type="entry name" value="NAD(P)-binding Rossmann-fold domains"/>
    <property type="match status" value="1"/>
</dbReference>
<evidence type="ECO:0000313" key="4">
    <source>
        <dbReference type="Proteomes" id="UP001595965"/>
    </source>
</evidence>
<reference evidence="4" key="1">
    <citation type="journal article" date="2019" name="Int. J. Syst. Evol. Microbiol.">
        <title>The Global Catalogue of Microorganisms (GCM) 10K type strain sequencing project: providing services to taxonomists for standard genome sequencing and annotation.</title>
        <authorList>
            <consortium name="The Broad Institute Genomics Platform"/>
            <consortium name="The Broad Institute Genome Sequencing Center for Infectious Disease"/>
            <person name="Wu L."/>
            <person name="Ma J."/>
        </authorList>
    </citation>
    <scope>NUCLEOTIDE SEQUENCE [LARGE SCALE GENOMIC DNA]</scope>
    <source>
        <strain evidence="4">CGMCC 1.12125</strain>
    </source>
</reference>
<evidence type="ECO:0000313" key="3">
    <source>
        <dbReference type="EMBL" id="MFC4429106.1"/>
    </source>
</evidence>
<dbReference type="InterPro" id="IPR051606">
    <property type="entry name" value="Polyketide_Oxido-like"/>
</dbReference>
<dbReference type="Proteomes" id="UP001595965">
    <property type="component" value="Unassembled WGS sequence"/>
</dbReference>
<dbReference type="InterPro" id="IPR016040">
    <property type="entry name" value="NAD(P)-bd_dom"/>
</dbReference>
<feature type="region of interest" description="Disordered" evidence="1">
    <location>
        <begin position="199"/>
        <end position="233"/>
    </location>
</feature>
<sequence>MRIGIIGATGMAGQEIYREAVRRGEDAVAIVRDAAKAREVLGADTAVVEQDAFALTAQDLAGFEAVVDAFGTTPDRARTHNELVRQLVEAALAMEESAPRLVFILGAGSLTDPETGALAIEGIRQAPGAEAWISIPEAALEQLEYLRTVDTADWVGISPQMIFSPGKATTPQLGTDFLLTAADGALTPRPAPWQWRSWTSCRNRPTTRPASPSRTPEPDYRRWDGSCPRASKS</sequence>
<dbReference type="Pfam" id="PF13460">
    <property type="entry name" value="NAD_binding_10"/>
    <property type="match status" value="1"/>
</dbReference>
<dbReference type="PANTHER" id="PTHR43355">
    <property type="entry name" value="FLAVIN REDUCTASE (NADPH)"/>
    <property type="match status" value="1"/>
</dbReference>
<keyword evidence="4" id="KW-1185">Reference proteome</keyword>
<accession>A0ABV8XU20</accession>
<evidence type="ECO:0000256" key="1">
    <source>
        <dbReference type="SAM" id="MobiDB-lite"/>
    </source>
</evidence>
<evidence type="ECO:0000259" key="2">
    <source>
        <dbReference type="Pfam" id="PF13460"/>
    </source>
</evidence>
<dbReference type="InterPro" id="IPR036291">
    <property type="entry name" value="NAD(P)-bd_dom_sf"/>
</dbReference>
<feature type="compositionally biased region" description="Low complexity" evidence="1">
    <location>
        <begin position="204"/>
        <end position="214"/>
    </location>
</feature>
<dbReference type="EMBL" id="JBHSEN010000001">
    <property type="protein sequence ID" value="MFC4429106.1"/>
    <property type="molecule type" value="Genomic_DNA"/>
</dbReference>
<name>A0ABV8XU20_9MICC</name>
<protein>
    <submittedName>
        <fullName evidence="3">NAD(P)H-binding protein</fullName>
    </submittedName>
</protein>
<comment type="caution">
    <text evidence="3">The sequence shown here is derived from an EMBL/GenBank/DDBJ whole genome shotgun (WGS) entry which is preliminary data.</text>
</comment>
<dbReference type="Gene3D" id="3.40.50.720">
    <property type="entry name" value="NAD(P)-binding Rossmann-like Domain"/>
    <property type="match status" value="1"/>
</dbReference>
<feature type="domain" description="NAD(P)-binding" evidence="2">
    <location>
        <begin position="7"/>
        <end position="171"/>
    </location>
</feature>
<organism evidence="3 4">
    <name type="scientific">Citricoccus alkalitolerans</name>
    <dbReference type="NCBI Taxonomy" id="246603"/>
    <lineage>
        <taxon>Bacteria</taxon>
        <taxon>Bacillati</taxon>
        <taxon>Actinomycetota</taxon>
        <taxon>Actinomycetes</taxon>
        <taxon>Micrococcales</taxon>
        <taxon>Micrococcaceae</taxon>
        <taxon>Citricoccus</taxon>
    </lineage>
</organism>
<proteinExistence type="predicted"/>